<organism evidence="2 3">
    <name type="scientific">Chelatococcus sambhunathii</name>
    <dbReference type="NCBI Taxonomy" id="363953"/>
    <lineage>
        <taxon>Bacteria</taxon>
        <taxon>Pseudomonadati</taxon>
        <taxon>Pseudomonadota</taxon>
        <taxon>Alphaproteobacteria</taxon>
        <taxon>Hyphomicrobiales</taxon>
        <taxon>Chelatococcaceae</taxon>
        <taxon>Chelatococcus</taxon>
    </lineage>
</organism>
<name>A0ABU1DFD2_9HYPH</name>
<accession>A0ABU1DFD2</accession>
<evidence type="ECO:0000313" key="3">
    <source>
        <dbReference type="Proteomes" id="UP001181622"/>
    </source>
</evidence>
<gene>
    <name evidence="2" type="ORF">IHQ68_09240</name>
</gene>
<dbReference type="NCBIfam" id="TIGR03889">
    <property type="entry name" value="nitrile_acc"/>
    <property type="match status" value="1"/>
</dbReference>
<dbReference type="InterPro" id="IPR023808">
    <property type="entry name" value="Nitrile_Hydratase_acc_put"/>
</dbReference>
<dbReference type="Proteomes" id="UP001181622">
    <property type="component" value="Unassembled WGS sequence"/>
</dbReference>
<evidence type="ECO:0000313" key="2">
    <source>
        <dbReference type="EMBL" id="MDR4306802.1"/>
    </source>
</evidence>
<dbReference type="EMBL" id="JADBEO010000016">
    <property type="protein sequence ID" value="MDR4306802.1"/>
    <property type="molecule type" value="Genomic_DNA"/>
</dbReference>
<dbReference type="InterPro" id="IPR042262">
    <property type="entry name" value="CN_hydtase_beta_C"/>
</dbReference>
<dbReference type="Gene3D" id="1.10.472.20">
    <property type="entry name" value="Nitrile hydratase, beta subunit"/>
    <property type="match status" value="1"/>
</dbReference>
<dbReference type="InterPro" id="IPR008990">
    <property type="entry name" value="Elect_transpt_acc-like_dom_sf"/>
</dbReference>
<proteinExistence type="predicted"/>
<dbReference type="InterPro" id="IPR049054">
    <property type="entry name" value="CN_hydtase_beta-like_N"/>
</dbReference>
<dbReference type="SUPFAM" id="SSF50090">
    <property type="entry name" value="Electron transport accessory proteins"/>
    <property type="match status" value="1"/>
</dbReference>
<comment type="caution">
    <text evidence="2">The sequence shown here is derived from an EMBL/GenBank/DDBJ whole genome shotgun (WGS) entry which is preliminary data.</text>
</comment>
<evidence type="ECO:0000259" key="1">
    <source>
        <dbReference type="Pfam" id="PF21006"/>
    </source>
</evidence>
<feature type="domain" description="Nitrile hydratase beta subunit-like N-terminal" evidence="1">
    <location>
        <begin position="27"/>
        <end position="109"/>
    </location>
</feature>
<dbReference type="Pfam" id="PF21006">
    <property type="entry name" value="NHase_beta_N"/>
    <property type="match status" value="1"/>
</dbReference>
<protein>
    <submittedName>
        <fullName evidence="2">Nitrile hydratase accessory protein</fullName>
    </submittedName>
</protein>
<keyword evidence="3" id="KW-1185">Reference proteome</keyword>
<sequence>MLTNFEQFAVTSMMGAADTPPRANGGLCFSEEWERTAFGVALALAREGHFEWEDFRQQLIVSIDGWEKSHELDDASWNYYERWLAALEAAVVESGLSTRDEIEARVAESEFADAKIPGAKQ</sequence>
<reference evidence="2" key="1">
    <citation type="submission" date="2020-10" db="EMBL/GenBank/DDBJ databases">
        <authorList>
            <person name="Abbas A."/>
            <person name="Razzaq R."/>
            <person name="Waqas M."/>
            <person name="Abbas N."/>
            <person name="Nielsen T.K."/>
            <person name="Hansen L.H."/>
            <person name="Hussain S."/>
            <person name="Shahid M."/>
        </authorList>
    </citation>
    <scope>NUCLEOTIDE SEQUENCE</scope>
    <source>
        <strain evidence="2">S14</strain>
    </source>
</reference>
<dbReference type="RefSeq" id="WP_309391005.1">
    <property type="nucleotide sequence ID" value="NZ_JADBEO010000016.1"/>
</dbReference>